<dbReference type="EMBL" id="JAFLEQ010000008">
    <property type="protein sequence ID" value="MBN9643967.1"/>
    <property type="molecule type" value="Genomic_DNA"/>
</dbReference>
<dbReference type="AlphaFoldDB" id="A0A939E1Y2"/>
<feature type="chain" id="PRO_5039545319" evidence="1">
    <location>
        <begin position="26"/>
        <end position="46"/>
    </location>
</feature>
<gene>
    <name evidence="2" type="ORF">JZY06_04950</name>
</gene>
<name>A0A939E1Y2_9CORY</name>
<feature type="signal peptide" evidence="1">
    <location>
        <begin position="1"/>
        <end position="25"/>
    </location>
</feature>
<dbReference type="RefSeq" id="WP_207118772.1">
    <property type="nucleotide sequence ID" value="NZ_JAFLEQ010000008.1"/>
</dbReference>
<protein>
    <submittedName>
        <fullName evidence="2">Uncharacterized protein</fullName>
    </submittedName>
</protein>
<keyword evidence="3" id="KW-1185">Reference proteome</keyword>
<keyword evidence="1" id="KW-0732">Signal</keyword>
<evidence type="ECO:0000256" key="1">
    <source>
        <dbReference type="SAM" id="SignalP"/>
    </source>
</evidence>
<accession>A0A939E1Y2</accession>
<sequence>MNTNHFRLVRNALAGIAALTLLAGAAGFAAAEVENTAEATTVAVAG</sequence>
<comment type="caution">
    <text evidence="2">The sequence shown here is derived from an EMBL/GenBank/DDBJ whole genome shotgun (WGS) entry which is preliminary data.</text>
</comment>
<dbReference type="Proteomes" id="UP000664332">
    <property type="component" value="Unassembled WGS sequence"/>
</dbReference>
<evidence type="ECO:0000313" key="3">
    <source>
        <dbReference type="Proteomes" id="UP000664332"/>
    </source>
</evidence>
<proteinExistence type="predicted"/>
<evidence type="ECO:0000313" key="2">
    <source>
        <dbReference type="EMBL" id="MBN9643967.1"/>
    </source>
</evidence>
<reference evidence="2" key="1">
    <citation type="submission" date="2021-03" db="EMBL/GenBank/DDBJ databases">
        <authorList>
            <person name="Sun Q."/>
        </authorList>
    </citation>
    <scope>NUCLEOTIDE SEQUENCE</scope>
    <source>
        <strain evidence="2">CCM 8862</strain>
    </source>
</reference>
<organism evidence="2 3">
    <name type="scientific">Corynebacterium mendelii</name>
    <dbReference type="NCBI Taxonomy" id="2765362"/>
    <lineage>
        <taxon>Bacteria</taxon>
        <taxon>Bacillati</taxon>
        <taxon>Actinomycetota</taxon>
        <taxon>Actinomycetes</taxon>
        <taxon>Mycobacteriales</taxon>
        <taxon>Corynebacteriaceae</taxon>
        <taxon>Corynebacterium</taxon>
    </lineage>
</organism>